<reference evidence="2 3" key="1">
    <citation type="submission" date="2020-06" db="EMBL/GenBank/DDBJ databases">
        <title>Transcriptomic and genomic resources for Thalictrum thalictroides and T. hernandezii: Facilitating candidate gene discovery in an emerging model plant lineage.</title>
        <authorList>
            <person name="Arias T."/>
            <person name="Riano-Pachon D.M."/>
            <person name="Di Stilio V.S."/>
        </authorList>
    </citation>
    <scope>NUCLEOTIDE SEQUENCE [LARGE SCALE GENOMIC DNA]</scope>
    <source>
        <strain evidence="3">cv. WT478/WT964</strain>
        <tissue evidence="2">Leaves</tissue>
    </source>
</reference>
<evidence type="ECO:0000313" key="3">
    <source>
        <dbReference type="Proteomes" id="UP000554482"/>
    </source>
</evidence>
<keyword evidence="3" id="KW-1185">Reference proteome</keyword>
<feature type="domain" description="At1g68980-like TPR repeats" evidence="1">
    <location>
        <begin position="3"/>
        <end position="31"/>
    </location>
</feature>
<dbReference type="Pfam" id="PF25245">
    <property type="entry name" value="TPR_At1g68980"/>
    <property type="match status" value="1"/>
</dbReference>
<dbReference type="AlphaFoldDB" id="A0A7J6V6R7"/>
<sequence length="142" mass="15954">MENLQTSLHTQNTDEAWKSFKILTSTSNFPATVHYFLQVVAATREVTPPLRVVQIEGLKVASPLRVVQIEGLKSHHHFGAEDLETALMEMVKQDNRPQNFNYVLNLVDRAGSERAAKTGVEEMRLRCPGIHIPDHTCSTCKS</sequence>
<evidence type="ECO:0000313" key="2">
    <source>
        <dbReference type="EMBL" id="KAF5180706.1"/>
    </source>
</evidence>
<comment type="caution">
    <text evidence="2">The sequence shown here is derived from an EMBL/GenBank/DDBJ whole genome shotgun (WGS) entry which is preliminary data.</text>
</comment>
<dbReference type="EMBL" id="JABWDY010037040">
    <property type="protein sequence ID" value="KAF5180706.1"/>
    <property type="molecule type" value="Genomic_DNA"/>
</dbReference>
<proteinExistence type="predicted"/>
<dbReference type="InterPro" id="IPR057440">
    <property type="entry name" value="At1g68980-like_TPR"/>
</dbReference>
<protein>
    <recommendedName>
        <fullName evidence="1">At1g68980-like TPR repeats domain-containing protein</fullName>
    </recommendedName>
</protein>
<gene>
    <name evidence="2" type="ORF">FRX31_029699</name>
</gene>
<evidence type="ECO:0000259" key="1">
    <source>
        <dbReference type="Pfam" id="PF25245"/>
    </source>
</evidence>
<organism evidence="2 3">
    <name type="scientific">Thalictrum thalictroides</name>
    <name type="common">Rue-anemone</name>
    <name type="synonym">Anemone thalictroides</name>
    <dbReference type="NCBI Taxonomy" id="46969"/>
    <lineage>
        <taxon>Eukaryota</taxon>
        <taxon>Viridiplantae</taxon>
        <taxon>Streptophyta</taxon>
        <taxon>Embryophyta</taxon>
        <taxon>Tracheophyta</taxon>
        <taxon>Spermatophyta</taxon>
        <taxon>Magnoliopsida</taxon>
        <taxon>Ranunculales</taxon>
        <taxon>Ranunculaceae</taxon>
        <taxon>Thalictroideae</taxon>
        <taxon>Thalictrum</taxon>
    </lineage>
</organism>
<dbReference type="Proteomes" id="UP000554482">
    <property type="component" value="Unassembled WGS sequence"/>
</dbReference>
<accession>A0A7J6V6R7</accession>
<name>A0A7J6V6R7_THATH</name>